<dbReference type="InterPro" id="IPR011989">
    <property type="entry name" value="ARM-like"/>
</dbReference>
<dbReference type="SUPFAM" id="SSF48371">
    <property type="entry name" value="ARM repeat"/>
    <property type="match status" value="1"/>
</dbReference>
<dbReference type="PANTHER" id="PTHR12697:SF5">
    <property type="entry name" value="DEOXYHYPUSINE HYDROXYLASE"/>
    <property type="match status" value="1"/>
</dbReference>
<dbReference type="Gene3D" id="1.25.10.10">
    <property type="entry name" value="Leucine-rich Repeat Variant"/>
    <property type="match status" value="1"/>
</dbReference>
<dbReference type="InterPro" id="IPR004155">
    <property type="entry name" value="PBS_lyase_HEAT"/>
</dbReference>
<comment type="caution">
    <text evidence="2">The sequence shown here is derived from an EMBL/GenBank/DDBJ whole genome shotgun (WGS) entry which is preliminary data.</text>
</comment>
<dbReference type="Pfam" id="PF13646">
    <property type="entry name" value="HEAT_2"/>
    <property type="match status" value="1"/>
</dbReference>
<keyword evidence="3" id="KW-1185">Reference proteome</keyword>
<name>A0A7X0LLH7_9BACT</name>
<dbReference type="PANTHER" id="PTHR12697">
    <property type="entry name" value="PBS LYASE HEAT-LIKE PROTEIN"/>
    <property type="match status" value="1"/>
</dbReference>
<dbReference type="Proteomes" id="UP000541810">
    <property type="component" value="Unassembled WGS sequence"/>
</dbReference>
<sequence>MQTRPRSLTTFVLALALALFALPGCSGNKKVKEESEQIAAQNNQLTDAQITVQIATDPLADPDARREALIAIATSSAAAEPVYLDLYRATLADPTLDATVAAVAAAALGNHGQPEDTGRLTPLLTRDATFLRWQAAVSLQRLHNPQAIAPLIGAATKDEDPDVRMACATALGQYPRRDVFDALTTVLDDRDYGVSRAAQESLTLMAQHDAGDDPRDWRDFADANSATLFQEPGPYTYTPYPPRRGIVSNILLFWLKPVAQPQYPIGYEPPTDETADAG</sequence>
<evidence type="ECO:0000313" key="2">
    <source>
        <dbReference type="EMBL" id="MBB6430651.1"/>
    </source>
</evidence>
<dbReference type="InterPro" id="IPR016024">
    <property type="entry name" value="ARM-type_fold"/>
</dbReference>
<dbReference type="GO" id="GO:0016491">
    <property type="term" value="F:oxidoreductase activity"/>
    <property type="evidence" value="ECO:0007669"/>
    <property type="project" value="TreeGrafter"/>
</dbReference>
<proteinExistence type="predicted"/>
<reference evidence="2 3" key="1">
    <citation type="submission" date="2020-08" db="EMBL/GenBank/DDBJ databases">
        <title>Genomic Encyclopedia of Type Strains, Phase IV (KMG-IV): sequencing the most valuable type-strain genomes for metagenomic binning, comparative biology and taxonomic classification.</title>
        <authorList>
            <person name="Goeker M."/>
        </authorList>
    </citation>
    <scope>NUCLEOTIDE SEQUENCE [LARGE SCALE GENOMIC DNA]</scope>
    <source>
        <strain evidence="2 3">DSM 103725</strain>
    </source>
</reference>
<gene>
    <name evidence="2" type="ORF">HNQ40_002457</name>
</gene>
<protein>
    <submittedName>
        <fullName evidence="2">HEAT repeat protein</fullName>
    </submittedName>
</protein>
<evidence type="ECO:0000313" key="3">
    <source>
        <dbReference type="Proteomes" id="UP000541810"/>
    </source>
</evidence>
<organism evidence="2 3">
    <name type="scientific">Algisphaera agarilytica</name>
    <dbReference type="NCBI Taxonomy" id="1385975"/>
    <lineage>
        <taxon>Bacteria</taxon>
        <taxon>Pseudomonadati</taxon>
        <taxon>Planctomycetota</taxon>
        <taxon>Phycisphaerae</taxon>
        <taxon>Phycisphaerales</taxon>
        <taxon>Phycisphaeraceae</taxon>
        <taxon>Algisphaera</taxon>
    </lineage>
</organism>
<dbReference type="SMART" id="SM00567">
    <property type="entry name" value="EZ_HEAT"/>
    <property type="match status" value="3"/>
</dbReference>
<feature type="chain" id="PRO_5031246884" evidence="1">
    <location>
        <begin position="22"/>
        <end position="278"/>
    </location>
</feature>
<evidence type="ECO:0000256" key="1">
    <source>
        <dbReference type="SAM" id="SignalP"/>
    </source>
</evidence>
<accession>A0A7X0LLH7</accession>
<feature type="signal peptide" evidence="1">
    <location>
        <begin position="1"/>
        <end position="21"/>
    </location>
</feature>
<dbReference type="AlphaFoldDB" id="A0A7X0LLH7"/>
<keyword evidence="1" id="KW-0732">Signal</keyword>
<dbReference type="EMBL" id="JACHGY010000001">
    <property type="protein sequence ID" value="MBB6430651.1"/>
    <property type="molecule type" value="Genomic_DNA"/>
</dbReference>